<organism evidence="2 3">
    <name type="scientific">Laceyella tengchongensis</name>
    <dbReference type="NCBI Taxonomy" id="574699"/>
    <lineage>
        <taxon>Bacteria</taxon>
        <taxon>Bacillati</taxon>
        <taxon>Bacillota</taxon>
        <taxon>Bacilli</taxon>
        <taxon>Bacillales</taxon>
        <taxon>Thermoactinomycetaceae</taxon>
        <taxon>Laceyella</taxon>
    </lineage>
</organism>
<evidence type="ECO:0000259" key="1">
    <source>
        <dbReference type="Pfam" id="PF01636"/>
    </source>
</evidence>
<dbReference type="EMBL" id="FXTU01000001">
    <property type="protein sequence ID" value="SMP00671.1"/>
    <property type="molecule type" value="Genomic_DNA"/>
</dbReference>
<proteinExistence type="predicted"/>
<dbReference type="PANTHER" id="PTHR39179">
    <property type="entry name" value="SPORE COAT PROTEIN I"/>
    <property type="match status" value="1"/>
</dbReference>
<keyword evidence="3" id="KW-1185">Reference proteome</keyword>
<dbReference type="RefSeq" id="WP_284723811.1">
    <property type="nucleotide sequence ID" value="NZ_FXTU01000001.1"/>
</dbReference>
<dbReference type="InterPro" id="IPR047175">
    <property type="entry name" value="CotS-like"/>
</dbReference>
<dbReference type="InterPro" id="IPR011009">
    <property type="entry name" value="Kinase-like_dom_sf"/>
</dbReference>
<dbReference type="Pfam" id="PF01636">
    <property type="entry name" value="APH"/>
    <property type="match status" value="1"/>
</dbReference>
<dbReference type="PANTHER" id="PTHR39179:SF3">
    <property type="entry name" value="COTS-RELATED PROTEIN"/>
    <property type="match status" value="1"/>
</dbReference>
<dbReference type="Gene3D" id="3.90.1200.10">
    <property type="match status" value="1"/>
</dbReference>
<dbReference type="InterPro" id="IPR002575">
    <property type="entry name" value="Aminoglycoside_PTrfase"/>
</dbReference>
<accession>A0AA45WIL3</accession>
<sequence length="364" mass="42506">MSANWITKLAELTGEERLLDLLNHHYDLKVTRAHPVGGVLKLVTDRGAYVLKRVRMKEQDRWELVDEAAAYLKKVDRDVAILAKPVRTKKGRLQIDGYRFRYVLLPWIDGDAARLRDKEDWMRVARHVSRVHQASKGFNPTGKHEDYEWIGQWQDRWEKDLQHLNIFQTAAKWTVQPNELDRVWLDISRYTIGMMENLLQYYDKIGGDKLAAESSAQGKICHKRLRQANILETAKGTLHLIDWNEMALDIRATDVAQLLLYAYGRTGSREIVEAVLEGYQTVSKCSQEEFALIYARLLYPERLIHLLENTYLNQTLSMEDAAQRVQPLLQMEEKKLGLMQMYHSVVKEKMGFTIPQLDWIRNEI</sequence>
<comment type="caution">
    <text evidence="2">The sequence shown here is derived from an EMBL/GenBank/DDBJ whole genome shotgun (WGS) entry which is preliminary data.</text>
</comment>
<dbReference type="SUPFAM" id="SSF56112">
    <property type="entry name" value="Protein kinase-like (PK-like)"/>
    <property type="match status" value="1"/>
</dbReference>
<dbReference type="Gene3D" id="3.30.200.20">
    <property type="entry name" value="Phosphorylase Kinase, domain 1"/>
    <property type="match status" value="1"/>
</dbReference>
<dbReference type="Proteomes" id="UP001157946">
    <property type="component" value="Unassembled WGS sequence"/>
</dbReference>
<keyword evidence="2" id="KW-0167">Capsid protein</keyword>
<evidence type="ECO:0000313" key="2">
    <source>
        <dbReference type="EMBL" id="SMP00671.1"/>
    </source>
</evidence>
<evidence type="ECO:0000313" key="3">
    <source>
        <dbReference type="Proteomes" id="UP001157946"/>
    </source>
</evidence>
<keyword evidence="2" id="KW-0946">Virion</keyword>
<dbReference type="AlphaFoldDB" id="A0AA45WIL3"/>
<name>A0AA45WIL3_9BACL</name>
<gene>
    <name evidence="2" type="ORF">SAMN06265361_101143</name>
</gene>
<feature type="domain" description="Aminoglycoside phosphotransferase" evidence="1">
    <location>
        <begin position="42"/>
        <end position="280"/>
    </location>
</feature>
<dbReference type="GO" id="GO:0042601">
    <property type="term" value="C:endospore-forming forespore"/>
    <property type="evidence" value="ECO:0007669"/>
    <property type="project" value="TreeGrafter"/>
</dbReference>
<protein>
    <submittedName>
        <fullName evidence="2">Spore coat protein, CotS family</fullName>
    </submittedName>
</protein>
<reference evidence="2" key="1">
    <citation type="submission" date="2017-05" db="EMBL/GenBank/DDBJ databases">
        <authorList>
            <person name="Varghese N."/>
            <person name="Submissions S."/>
        </authorList>
    </citation>
    <scope>NUCLEOTIDE SEQUENCE</scope>
    <source>
        <strain evidence="2">DSM 45262</strain>
    </source>
</reference>